<sequence length="304" mass="34510">MALTTGTWSFNPIVTAFPPTVLPNIQYYNVTNGTWTYQVHISYPLNWTSTNADSTVDTLYVLDGNALAHTATEAFRKRRSVDFNQPDTIVVSIGYPDLIPDSPYSNGRYYDYQMPVCANCSAPTEPVGIPSGGEAFITFIDTVLRPWIHSHFPNVNFNRDGLYGHSFAGLFVVYAMFVRPDLFDVFLSASPYLIWNNQYFFSPPSPLYTAPPPPANTTKPAFQLSFGGYEQHAQKRRTETEAEYEYRRDFLASLQTETLVLKLYNQIKNSTRFRDVELHEYPFSYHAAVGGNALADGIDYFLDW</sequence>
<comment type="similarity">
    <text evidence="1">Belongs to the esterase D family.</text>
</comment>
<proteinExistence type="inferred from homology"/>
<evidence type="ECO:0000256" key="1">
    <source>
        <dbReference type="ARBA" id="ARBA00005622"/>
    </source>
</evidence>
<dbReference type="InterPro" id="IPR029058">
    <property type="entry name" value="AB_hydrolase_fold"/>
</dbReference>
<name>A0A6A5ZC03_9PLEO</name>
<dbReference type="Proteomes" id="UP000799770">
    <property type="component" value="Unassembled WGS sequence"/>
</dbReference>
<dbReference type="GO" id="GO:0016788">
    <property type="term" value="F:hydrolase activity, acting on ester bonds"/>
    <property type="evidence" value="ECO:0007669"/>
    <property type="project" value="TreeGrafter"/>
</dbReference>
<dbReference type="InterPro" id="IPR052558">
    <property type="entry name" value="Siderophore_Hydrolase_D"/>
</dbReference>
<keyword evidence="2 3" id="KW-0378">Hydrolase</keyword>
<evidence type="ECO:0000256" key="2">
    <source>
        <dbReference type="ARBA" id="ARBA00022801"/>
    </source>
</evidence>
<evidence type="ECO:0000313" key="4">
    <source>
        <dbReference type="Proteomes" id="UP000799770"/>
    </source>
</evidence>
<dbReference type="SUPFAM" id="SSF53474">
    <property type="entry name" value="alpha/beta-Hydrolases"/>
    <property type="match status" value="1"/>
</dbReference>
<accession>A0A6A5ZC03</accession>
<evidence type="ECO:0000313" key="3">
    <source>
        <dbReference type="EMBL" id="KAF2115961.1"/>
    </source>
</evidence>
<dbReference type="Pfam" id="PF00756">
    <property type="entry name" value="Esterase"/>
    <property type="match status" value="1"/>
</dbReference>
<keyword evidence="4" id="KW-1185">Reference proteome</keyword>
<dbReference type="Gene3D" id="3.40.50.1820">
    <property type="entry name" value="alpha/beta hydrolase"/>
    <property type="match status" value="1"/>
</dbReference>
<dbReference type="PANTHER" id="PTHR40841:SF2">
    <property type="entry name" value="SIDEROPHORE-DEGRADING ESTERASE (EUROFUNG)"/>
    <property type="match status" value="1"/>
</dbReference>
<organism evidence="3 4">
    <name type="scientific">Lophiotrema nucula</name>
    <dbReference type="NCBI Taxonomy" id="690887"/>
    <lineage>
        <taxon>Eukaryota</taxon>
        <taxon>Fungi</taxon>
        <taxon>Dikarya</taxon>
        <taxon>Ascomycota</taxon>
        <taxon>Pezizomycotina</taxon>
        <taxon>Dothideomycetes</taxon>
        <taxon>Pleosporomycetidae</taxon>
        <taxon>Pleosporales</taxon>
        <taxon>Lophiotremataceae</taxon>
        <taxon>Lophiotrema</taxon>
    </lineage>
</organism>
<dbReference type="EMBL" id="ML977322">
    <property type="protein sequence ID" value="KAF2115961.1"/>
    <property type="molecule type" value="Genomic_DNA"/>
</dbReference>
<protein>
    <submittedName>
        <fullName evidence="3">Alpha/Beta hydrolase protein</fullName>
    </submittedName>
</protein>
<dbReference type="InterPro" id="IPR000801">
    <property type="entry name" value="Esterase-like"/>
</dbReference>
<dbReference type="OrthoDB" id="446683at2759"/>
<dbReference type="PANTHER" id="PTHR40841">
    <property type="entry name" value="SIDEROPHORE TRIACETYLFUSARININE C ESTERASE"/>
    <property type="match status" value="1"/>
</dbReference>
<gene>
    <name evidence="3" type="ORF">BDV96DRAFT_612523</name>
</gene>
<dbReference type="AlphaFoldDB" id="A0A6A5ZC03"/>
<reference evidence="3" key="1">
    <citation type="journal article" date="2020" name="Stud. Mycol.">
        <title>101 Dothideomycetes genomes: a test case for predicting lifestyles and emergence of pathogens.</title>
        <authorList>
            <person name="Haridas S."/>
            <person name="Albert R."/>
            <person name="Binder M."/>
            <person name="Bloem J."/>
            <person name="Labutti K."/>
            <person name="Salamov A."/>
            <person name="Andreopoulos B."/>
            <person name="Baker S."/>
            <person name="Barry K."/>
            <person name="Bills G."/>
            <person name="Bluhm B."/>
            <person name="Cannon C."/>
            <person name="Castanera R."/>
            <person name="Culley D."/>
            <person name="Daum C."/>
            <person name="Ezra D."/>
            <person name="Gonzalez J."/>
            <person name="Henrissat B."/>
            <person name="Kuo A."/>
            <person name="Liang C."/>
            <person name="Lipzen A."/>
            <person name="Lutzoni F."/>
            <person name="Magnuson J."/>
            <person name="Mondo S."/>
            <person name="Nolan M."/>
            <person name="Ohm R."/>
            <person name="Pangilinan J."/>
            <person name="Park H.-J."/>
            <person name="Ramirez L."/>
            <person name="Alfaro M."/>
            <person name="Sun H."/>
            <person name="Tritt A."/>
            <person name="Yoshinaga Y."/>
            <person name="Zwiers L.-H."/>
            <person name="Turgeon B."/>
            <person name="Goodwin S."/>
            <person name="Spatafora J."/>
            <person name="Crous P."/>
            <person name="Grigoriev I."/>
        </authorList>
    </citation>
    <scope>NUCLEOTIDE SEQUENCE</scope>
    <source>
        <strain evidence="3">CBS 627.86</strain>
    </source>
</reference>